<sequence length="397" mass="45086">MGTDPQLLSSNANKRTNSKFLLIGYWYLVINNSLRMSYDAFGGRQGGIALVEGCDHGTGQSRECHARHRILHHHRHAIVATLANTRHQRNLAQQTHIEFLGQVLAAVFPKDVVLLVGVCGRREPRHILHNAQHRHIHMLTQEHAHALAGIGQRHLLWCGHHYGTRDGKRLHQREVNVARARRHINDEVVEFAPVGIVDKLFQGIARHCAAPQHGFILIDHKAYREHLHAIFLSRHNQVAAVHFTHIELLVFQTQHLGHRGAENVGVEQTHAVALHGKRHGQVHRHGRLPYSAFARRNAYDVLHARQRHLRFLLGLESHGSDVSLDFHFFAHIGVHGHFGGTHHRFDEGVGGFLEYDRERNLVAVDAHIVGHHAHFHDILAGTGITHMLQSFDDKFRI</sequence>
<protein>
    <submittedName>
        <fullName evidence="1">ATPase</fullName>
    </submittedName>
</protein>
<accession>C0K046</accession>
<reference evidence="1" key="1">
    <citation type="submission" date="2008-11" db="EMBL/GenBank/DDBJ databases">
        <title>Isolation and characterization of a fructose-1,6-bisphosphatase in Bacteroides sp. from a rumen metagenomic library.</title>
        <authorList>
            <person name="Wang J."/>
            <person name="Liu K."/>
            <person name="Zhao S."/>
            <person name="Bu D."/>
            <person name="Li D."/>
            <person name="Yu P."/>
            <person name="Wei H."/>
            <person name="Zhou L."/>
        </authorList>
    </citation>
    <scope>NUCLEOTIDE SEQUENCE</scope>
</reference>
<dbReference type="EMBL" id="FJ529692">
    <property type="protein sequence ID" value="ACM91076.1"/>
    <property type="molecule type" value="Genomic_DNA"/>
</dbReference>
<organism evidence="1">
    <name type="scientific">uncultured bacterium 34R1</name>
    <dbReference type="NCBI Taxonomy" id="581113"/>
    <lineage>
        <taxon>Bacteria</taxon>
        <taxon>environmental samples</taxon>
    </lineage>
</organism>
<proteinExistence type="predicted"/>
<evidence type="ECO:0000313" key="1">
    <source>
        <dbReference type="EMBL" id="ACM91076.1"/>
    </source>
</evidence>
<name>C0K046_9BACT</name>
<dbReference type="AlphaFoldDB" id="C0K046"/>